<evidence type="ECO:0000256" key="3">
    <source>
        <dbReference type="ARBA" id="ARBA00047104"/>
    </source>
</evidence>
<evidence type="ECO:0000256" key="2">
    <source>
        <dbReference type="ARBA" id="ARBA00008155"/>
    </source>
</evidence>
<dbReference type="Proteomes" id="UP000824219">
    <property type="component" value="Linkage Group LG27"/>
</dbReference>
<dbReference type="PANTHER" id="PTHR15327">
    <property type="entry name" value="MICROFIBRIL-ASSOCIATED PROTEIN"/>
    <property type="match status" value="1"/>
</dbReference>
<proteinExistence type="inferred from homology"/>
<gene>
    <name evidence="5" type="ORF">KOW79_021308</name>
</gene>
<dbReference type="InterPro" id="IPR033194">
    <property type="entry name" value="MFAP1"/>
</dbReference>
<keyword evidence="6" id="KW-1185">Reference proteome</keyword>
<evidence type="ECO:0000313" key="6">
    <source>
        <dbReference type="Proteomes" id="UP000824219"/>
    </source>
</evidence>
<name>A0A9D3N446_9TELE</name>
<comment type="subunit">
    <text evidence="3">Component of the spliceosome B complex. Interacts with PRPF38A (via N-terminal interaction domain).</text>
</comment>
<dbReference type="EMBL" id="JAHKSW010000027">
    <property type="protein sequence ID" value="KAG7315220.1"/>
    <property type="molecule type" value="Genomic_DNA"/>
</dbReference>
<sequence length="132" mass="15789">MSGREEEWMIRKDRVSVAEREAEDQRQKGLEIGAKKHAETLKIVEEEAKKKFEENKHTLAALEALDMAKENEEEEYKAWKVRELKRSRRTERIEKRKFCLCLLSKVKYFNAWFQVSTTCLRVISRIEKEKPT</sequence>
<organism evidence="5 6">
    <name type="scientific">Hemibagrus wyckioides</name>
    <dbReference type="NCBI Taxonomy" id="337641"/>
    <lineage>
        <taxon>Eukaryota</taxon>
        <taxon>Metazoa</taxon>
        <taxon>Chordata</taxon>
        <taxon>Craniata</taxon>
        <taxon>Vertebrata</taxon>
        <taxon>Euteleostomi</taxon>
        <taxon>Actinopterygii</taxon>
        <taxon>Neopterygii</taxon>
        <taxon>Teleostei</taxon>
        <taxon>Ostariophysi</taxon>
        <taxon>Siluriformes</taxon>
        <taxon>Bagridae</taxon>
        <taxon>Hemibagrus</taxon>
    </lineage>
</organism>
<evidence type="ECO:0000256" key="1">
    <source>
        <dbReference type="ARBA" id="ARBA00002609"/>
    </source>
</evidence>
<evidence type="ECO:0000259" key="4">
    <source>
        <dbReference type="Pfam" id="PF06991"/>
    </source>
</evidence>
<dbReference type="AlphaFoldDB" id="A0A9D3N446"/>
<dbReference type="Pfam" id="PF06991">
    <property type="entry name" value="MFAP1"/>
    <property type="match status" value="1"/>
</dbReference>
<feature type="domain" description="Micro-fibrillar-associated protein 1 C-terminal" evidence="4">
    <location>
        <begin position="13"/>
        <end position="95"/>
    </location>
</feature>
<accession>A0A9D3N446</accession>
<comment type="caution">
    <text evidence="5">The sequence shown here is derived from an EMBL/GenBank/DDBJ whole genome shotgun (WGS) entry which is preliminary data.</text>
</comment>
<comment type="function">
    <text evidence="1">Involved in pre-mRNA splicing as a component of the spliceosome.</text>
</comment>
<comment type="similarity">
    <text evidence="2">Belongs to the MFAP1 family.</text>
</comment>
<protein>
    <recommendedName>
        <fullName evidence="4">Micro-fibrillar-associated protein 1 C-terminal domain-containing protein</fullName>
    </recommendedName>
</protein>
<dbReference type="InterPro" id="IPR009730">
    <property type="entry name" value="MFAP1_C"/>
</dbReference>
<evidence type="ECO:0000313" key="5">
    <source>
        <dbReference type="EMBL" id="KAG7315220.1"/>
    </source>
</evidence>
<reference evidence="5 6" key="1">
    <citation type="submission" date="2021-06" db="EMBL/GenBank/DDBJ databases">
        <title>Chromosome-level genome assembly of the red-tail catfish (Hemibagrus wyckioides).</title>
        <authorList>
            <person name="Shao F."/>
        </authorList>
    </citation>
    <scope>NUCLEOTIDE SEQUENCE [LARGE SCALE GENOMIC DNA]</scope>
    <source>
        <strain evidence="5">EC202008001</strain>
        <tissue evidence="5">Blood</tissue>
    </source>
</reference>